<evidence type="ECO:0000313" key="3">
    <source>
        <dbReference type="Proteomes" id="UP000799302"/>
    </source>
</evidence>
<dbReference type="PANTHER" id="PTHR32440">
    <property type="entry name" value="PHOSPHATASE DCR2-RELATED-RELATED"/>
    <property type="match status" value="1"/>
</dbReference>
<dbReference type="GO" id="GO:0005737">
    <property type="term" value="C:cytoplasm"/>
    <property type="evidence" value="ECO:0007669"/>
    <property type="project" value="TreeGrafter"/>
</dbReference>
<dbReference type="SUPFAM" id="SSF56300">
    <property type="entry name" value="Metallo-dependent phosphatases"/>
    <property type="match status" value="1"/>
</dbReference>
<gene>
    <name evidence="2" type="ORF">BT63DRAFT_447401</name>
</gene>
<organism evidence="2 3">
    <name type="scientific">Microthyrium microscopicum</name>
    <dbReference type="NCBI Taxonomy" id="703497"/>
    <lineage>
        <taxon>Eukaryota</taxon>
        <taxon>Fungi</taxon>
        <taxon>Dikarya</taxon>
        <taxon>Ascomycota</taxon>
        <taxon>Pezizomycotina</taxon>
        <taxon>Dothideomycetes</taxon>
        <taxon>Dothideomycetes incertae sedis</taxon>
        <taxon>Microthyriales</taxon>
        <taxon>Microthyriaceae</taxon>
        <taxon>Microthyrium</taxon>
    </lineage>
</organism>
<dbReference type="InterPro" id="IPR029052">
    <property type="entry name" value="Metallo-depent_PP-like"/>
</dbReference>
<protein>
    <submittedName>
        <fullName evidence="2">Metallo-dependent phosphatase</fullName>
    </submittedName>
</protein>
<dbReference type="Gene3D" id="3.60.21.10">
    <property type="match status" value="1"/>
</dbReference>
<reference evidence="2" key="1">
    <citation type="journal article" date="2020" name="Stud. Mycol.">
        <title>101 Dothideomycetes genomes: a test case for predicting lifestyles and emergence of pathogens.</title>
        <authorList>
            <person name="Haridas S."/>
            <person name="Albert R."/>
            <person name="Binder M."/>
            <person name="Bloem J."/>
            <person name="Labutti K."/>
            <person name="Salamov A."/>
            <person name="Andreopoulos B."/>
            <person name="Baker S."/>
            <person name="Barry K."/>
            <person name="Bills G."/>
            <person name="Bluhm B."/>
            <person name="Cannon C."/>
            <person name="Castanera R."/>
            <person name="Culley D."/>
            <person name="Daum C."/>
            <person name="Ezra D."/>
            <person name="Gonzalez J."/>
            <person name="Henrissat B."/>
            <person name="Kuo A."/>
            <person name="Liang C."/>
            <person name="Lipzen A."/>
            <person name="Lutzoni F."/>
            <person name="Magnuson J."/>
            <person name="Mondo S."/>
            <person name="Nolan M."/>
            <person name="Ohm R."/>
            <person name="Pangilinan J."/>
            <person name="Park H.-J."/>
            <person name="Ramirez L."/>
            <person name="Alfaro M."/>
            <person name="Sun H."/>
            <person name="Tritt A."/>
            <person name="Yoshinaga Y."/>
            <person name="Zwiers L.-H."/>
            <person name="Turgeon B."/>
            <person name="Goodwin S."/>
            <person name="Spatafora J."/>
            <person name="Crous P."/>
            <person name="Grigoriev I."/>
        </authorList>
    </citation>
    <scope>NUCLEOTIDE SEQUENCE</scope>
    <source>
        <strain evidence="2">CBS 115976</strain>
    </source>
</reference>
<dbReference type="Pfam" id="PF00149">
    <property type="entry name" value="Metallophos"/>
    <property type="match status" value="1"/>
</dbReference>
<dbReference type="PANTHER" id="PTHR32440:SF0">
    <property type="entry name" value="PHOSPHATASE DCR2-RELATED"/>
    <property type="match status" value="1"/>
</dbReference>
<dbReference type="Proteomes" id="UP000799302">
    <property type="component" value="Unassembled WGS sequence"/>
</dbReference>
<name>A0A6A6U6X8_9PEZI</name>
<evidence type="ECO:0000313" key="2">
    <source>
        <dbReference type="EMBL" id="KAF2667406.1"/>
    </source>
</evidence>
<dbReference type="OrthoDB" id="783096at2759"/>
<sequence>MLFQTAKNVVIDLTICFCSSTHHSSVCQCNSKPLIWKRLEKDLLLGTSKQTAWLFFALKELKEVDTDEVVITDIKICEDSPSNTTNETWVRRPGGIWLLRAKFTGDEQQYVTEIDILFGSDAVDPRPRWTIIQSPLRLNTKLEGLVAKLTIRRNGPAPAQPCLPLRANEDDKFKIVQFSDTHVVTGVGLCKDASDANGQPLPESEADPFTARLMSEILDVEKPDLVLLTGDQLHHDIADSQSAMFKVFAPMIERQIPYAAVFGNHDDEGTNALSRMAQMALLQKLPFSLAQPGPHEVDGAGNYYLVIYDHTTSSIPVSTLYFLDSHGQIPSNIKDPDYEAIKPTQIEWFTKTSQSLRKKREEQDSHNSPAYHLSLAFWHIPLPEYTDPNLSIIGGQRHEPTEGPSVNSHFYDALVKEGVVAVGCGHDHVNDFCGLLPAKGTTTTGPWLCHSGTCGFGGYCSYGTERYHRRARVWEIDTTTGSLKSWKRVEYVGGRVDEIVLVEKGVVVPPHQ</sequence>
<accession>A0A6A6U6X8</accession>
<keyword evidence="3" id="KW-1185">Reference proteome</keyword>
<feature type="domain" description="Calcineurin-like phosphoesterase" evidence="1">
    <location>
        <begin position="173"/>
        <end position="429"/>
    </location>
</feature>
<dbReference type="EMBL" id="MU004237">
    <property type="protein sequence ID" value="KAF2667406.1"/>
    <property type="molecule type" value="Genomic_DNA"/>
</dbReference>
<evidence type="ECO:0000259" key="1">
    <source>
        <dbReference type="Pfam" id="PF00149"/>
    </source>
</evidence>
<proteinExistence type="predicted"/>
<dbReference type="AlphaFoldDB" id="A0A6A6U6X8"/>
<dbReference type="GO" id="GO:0004721">
    <property type="term" value="F:phosphoprotein phosphatase activity"/>
    <property type="evidence" value="ECO:0007669"/>
    <property type="project" value="TreeGrafter"/>
</dbReference>
<dbReference type="CDD" id="cd07383">
    <property type="entry name" value="MPP_Dcr2"/>
    <property type="match status" value="1"/>
</dbReference>
<dbReference type="InterPro" id="IPR004843">
    <property type="entry name" value="Calcineurin-like_PHP"/>
</dbReference>